<feature type="domain" description="Nudix hydrolase" evidence="6">
    <location>
        <begin position="5"/>
        <end position="136"/>
    </location>
</feature>
<dbReference type="EMBL" id="JX684089">
    <property type="protein sequence ID" value="AGF93352.1"/>
    <property type="molecule type" value="Genomic_DNA"/>
</dbReference>
<dbReference type="PROSITE" id="PS51462">
    <property type="entry name" value="NUDIX"/>
    <property type="match status" value="1"/>
</dbReference>
<evidence type="ECO:0000256" key="2">
    <source>
        <dbReference type="ARBA" id="ARBA00018911"/>
    </source>
</evidence>
<dbReference type="PANTHER" id="PTHR21340:SF0">
    <property type="entry name" value="BIS(5'-NUCLEOSYL)-TETRAPHOSPHATASE [ASYMMETRICAL]"/>
    <property type="match status" value="1"/>
</dbReference>
<dbReference type="GO" id="GO:0006754">
    <property type="term" value="P:ATP biosynthetic process"/>
    <property type="evidence" value="ECO:0007669"/>
    <property type="project" value="TreeGrafter"/>
</dbReference>
<comment type="similarity">
    <text evidence="1">Belongs to the Nudix hydrolase family.</text>
</comment>
<dbReference type="InterPro" id="IPR000086">
    <property type="entry name" value="NUDIX_hydrolase_dom"/>
</dbReference>
<dbReference type="GO" id="GO:0004081">
    <property type="term" value="F:bis(5'-nucleosyl)-tetraphosphatase (asymmetrical) activity"/>
    <property type="evidence" value="ECO:0007669"/>
    <property type="project" value="TreeGrafter"/>
</dbReference>
<dbReference type="InterPro" id="IPR003565">
    <property type="entry name" value="Tetra_PHTase"/>
</dbReference>
<evidence type="ECO:0000256" key="1">
    <source>
        <dbReference type="ARBA" id="ARBA00005582"/>
    </source>
</evidence>
<proteinExistence type="inferred from homology"/>
<sequence>MDKMIEEISAGVIIYRETEPRQFLLLHYPAGHWDFPKGHVEENETAIQTALRELEEETSIVEEDVELKDDFEETIDYFYKKRGDLAHKKVIYLLGESDTKEVEISNEHQDYIWLPYKKALKKLTFRNAKNLLEKAKDKLEENT</sequence>
<accession>M1Q271</accession>
<keyword evidence="4 7" id="KW-0378">Hydrolase</keyword>
<dbReference type="PANTHER" id="PTHR21340">
    <property type="entry name" value="DIADENOSINE 5,5-P1,P4-TETRAPHOSPHATE PYROPHOSPHOHYDROLASE MUTT"/>
    <property type="match status" value="1"/>
</dbReference>
<dbReference type="InterPro" id="IPR015797">
    <property type="entry name" value="NUDIX_hydrolase-like_dom_sf"/>
</dbReference>
<reference evidence="7" key="1">
    <citation type="journal article" date="2013" name="Syst. Appl. Microbiol.">
        <title>New insights into the archaeal diversity of a hypersaline microbial mat obtained by a metagenomic approach.</title>
        <authorList>
            <person name="Lopez-Lopez A."/>
            <person name="Richter M."/>
            <person name="Pena A."/>
            <person name="Tamames J."/>
            <person name="Rossello-Mora R."/>
        </authorList>
    </citation>
    <scope>NUCLEOTIDE SEQUENCE</scope>
</reference>
<evidence type="ECO:0000256" key="3">
    <source>
        <dbReference type="ARBA" id="ARBA00022741"/>
    </source>
</evidence>
<dbReference type="SUPFAM" id="SSF55811">
    <property type="entry name" value="Nudix"/>
    <property type="match status" value="1"/>
</dbReference>
<dbReference type="Gene3D" id="3.90.79.10">
    <property type="entry name" value="Nucleoside Triphosphate Pyrophosphohydrolase"/>
    <property type="match status" value="1"/>
</dbReference>
<dbReference type="Pfam" id="PF00293">
    <property type="entry name" value="NUDIX"/>
    <property type="match status" value="1"/>
</dbReference>
<evidence type="ECO:0000256" key="5">
    <source>
        <dbReference type="ARBA" id="ARBA00032644"/>
    </source>
</evidence>
<gene>
    <name evidence="7" type="ORF">FLSS-23_0017</name>
</gene>
<dbReference type="GO" id="GO:0006167">
    <property type="term" value="P:AMP biosynthetic process"/>
    <property type="evidence" value="ECO:0007669"/>
    <property type="project" value="TreeGrafter"/>
</dbReference>
<protein>
    <recommendedName>
        <fullName evidence="2">Bis(5'-nucleosyl)-tetraphosphatase [asymmetrical]</fullName>
    </recommendedName>
    <alternativeName>
        <fullName evidence="5">Diadenosine 5',5'''-P1,P4-tetraphosphate asymmetrical hydrolase</fullName>
    </alternativeName>
</protein>
<dbReference type="GO" id="GO:0000166">
    <property type="term" value="F:nucleotide binding"/>
    <property type="evidence" value="ECO:0007669"/>
    <property type="project" value="UniProtKB-KW"/>
</dbReference>
<dbReference type="CDD" id="cd03428">
    <property type="entry name" value="NUDIX_Ap4A_Nudt2"/>
    <property type="match status" value="1"/>
</dbReference>
<name>M1Q271_9ZZZZ</name>
<organism evidence="7">
    <name type="scientific">uncultured organism</name>
    <dbReference type="NCBI Taxonomy" id="155900"/>
    <lineage>
        <taxon>unclassified sequences</taxon>
        <taxon>environmental samples</taxon>
    </lineage>
</organism>
<dbReference type="AlphaFoldDB" id="M1Q271"/>
<evidence type="ECO:0000259" key="6">
    <source>
        <dbReference type="PROSITE" id="PS51462"/>
    </source>
</evidence>
<evidence type="ECO:0000256" key="4">
    <source>
        <dbReference type="ARBA" id="ARBA00022801"/>
    </source>
</evidence>
<dbReference type="InterPro" id="IPR051325">
    <property type="entry name" value="Nudix_hydrolase_domain"/>
</dbReference>
<evidence type="ECO:0000313" key="7">
    <source>
        <dbReference type="EMBL" id="AGF93352.1"/>
    </source>
</evidence>
<keyword evidence="3" id="KW-0547">Nucleotide-binding</keyword>